<feature type="region of interest" description="Disordered" evidence="1">
    <location>
        <begin position="297"/>
        <end position="347"/>
    </location>
</feature>
<dbReference type="EMBL" id="KN832978">
    <property type="protein sequence ID" value="KIM87976.1"/>
    <property type="molecule type" value="Genomic_DNA"/>
</dbReference>
<evidence type="ECO:0000256" key="1">
    <source>
        <dbReference type="SAM" id="MobiDB-lite"/>
    </source>
</evidence>
<name>A0A0C3GBG9_PILCF</name>
<organism evidence="2 3">
    <name type="scientific">Piloderma croceum (strain F 1598)</name>
    <dbReference type="NCBI Taxonomy" id="765440"/>
    <lineage>
        <taxon>Eukaryota</taxon>
        <taxon>Fungi</taxon>
        <taxon>Dikarya</taxon>
        <taxon>Basidiomycota</taxon>
        <taxon>Agaricomycotina</taxon>
        <taxon>Agaricomycetes</taxon>
        <taxon>Agaricomycetidae</taxon>
        <taxon>Atheliales</taxon>
        <taxon>Atheliaceae</taxon>
        <taxon>Piloderma</taxon>
    </lineage>
</organism>
<dbReference type="HOGENOM" id="CLU_519819_0_0_1"/>
<keyword evidence="3" id="KW-1185">Reference proteome</keyword>
<evidence type="ECO:0000313" key="3">
    <source>
        <dbReference type="Proteomes" id="UP000054166"/>
    </source>
</evidence>
<accession>A0A0C3GBG9</accession>
<dbReference type="STRING" id="765440.A0A0C3GBG9"/>
<reference evidence="3" key="2">
    <citation type="submission" date="2015-01" db="EMBL/GenBank/DDBJ databases">
        <title>Evolutionary Origins and Diversification of the Mycorrhizal Mutualists.</title>
        <authorList>
            <consortium name="DOE Joint Genome Institute"/>
            <consortium name="Mycorrhizal Genomics Consortium"/>
            <person name="Kohler A."/>
            <person name="Kuo A."/>
            <person name="Nagy L.G."/>
            <person name="Floudas D."/>
            <person name="Copeland A."/>
            <person name="Barry K.W."/>
            <person name="Cichocki N."/>
            <person name="Veneault-Fourrey C."/>
            <person name="LaButti K."/>
            <person name="Lindquist E.A."/>
            <person name="Lipzen A."/>
            <person name="Lundell T."/>
            <person name="Morin E."/>
            <person name="Murat C."/>
            <person name="Riley R."/>
            <person name="Ohm R."/>
            <person name="Sun H."/>
            <person name="Tunlid A."/>
            <person name="Henrissat B."/>
            <person name="Grigoriev I.V."/>
            <person name="Hibbett D.S."/>
            <person name="Martin F."/>
        </authorList>
    </citation>
    <scope>NUCLEOTIDE SEQUENCE [LARGE SCALE GENOMIC DNA]</scope>
    <source>
        <strain evidence="3">F 1598</strain>
    </source>
</reference>
<dbReference type="AlphaFoldDB" id="A0A0C3GBG9"/>
<feature type="compositionally biased region" description="Polar residues" evidence="1">
    <location>
        <begin position="297"/>
        <end position="316"/>
    </location>
</feature>
<dbReference type="OrthoDB" id="2803783at2759"/>
<sequence length="524" mass="57986">MPKRKWTTKDQHDWLSERLPDFVDAQQTKTTATFFHPLYVDWLKEFPPPGPTEEEIQASSGDKEAANAAIIKKAKEGFQAYSWLYYEEKVKDIVDQKYQEHVDTVSKGKQKSRFAFSATVTREMFDKETPEVKAEVESYQHKEKMAHEIKLEDIGENGKPIDQELQEKINRQMQYAIDRLLQTLKQVLMLIQQQTGWSVFIVAGGPMPKLSGGMQTYTLSCRTTRDNNKDLEETADDCMSQFLEQYDTFLHRVYPPDLCKRVALQPVNNDKQTPQPNSHLGTPAALCTLTPAASHTSIPAVSGPSTMLTKGSSVEPSDTECERLTYERLGVPLPTPPPPKGPKAKVTHKKAETVPLENLCRGHSSKISATIVASSDSDHDAENIDIMLSDNPLSTIDSLNTAAQSVASDMPTDDQLTIDGLNTDMLTNDQLAIDGFDNPPQDVTFDMPTDDQSVDGNVFKMPNDNLPGNPDADTNINDGGLGDTTLMLTSVANRCDIPAWMAAAKNYLLAVQGGITGRAWCSDG</sequence>
<gene>
    <name evidence="2" type="ORF">PILCRDRAFT_3685</name>
</gene>
<dbReference type="InParanoid" id="A0A0C3GBG9"/>
<evidence type="ECO:0000313" key="2">
    <source>
        <dbReference type="EMBL" id="KIM87976.1"/>
    </source>
</evidence>
<reference evidence="2 3" key="1">
    <citation type="submission" date="2014-04" db="EMBL/GenBank/DDBJ databases">
        <authorList>
            <consortium name="DOE Joint Genome Institute"/>
            <person name="Kuo A."/>
            <person name="Tarkka M."/>
            <person name="Buscot F."/>
            <person name="Kohler A."/>
            <person name="Nagy L.G."/>
            <person name="Floudas D."/>
            <person name="Copeland A."/>
            <person name="Barry K.W."/>
            <person name="Cichocki N."/>
            <person name="Veneault-Fourrey C."/>
            <person name="LaButti K."/>
            <person name="Lindquist E.A."/>
            <person name="Lipzen A."/>
            <person name="Lundell T."/>
            <person name="Morin E."/>
            <person name="Murat C."/>
            <person name="Sun H."/>
            <person name="Tunlid A."/>
            <person name="Henrissat B."/>
            <person name="Grigoriev I.V."/>
            <person name="Hibbett D.S."/>
            <person name="Martin F."/>
            <person name="Nordberg H.P."/>
            <person name="Cantor M.N."/>
            <person name="Hua S.X."/>
        </authorList>
    </citation>
    <scope>NUCLEOTIDE SEQUENCE [LARGE SCALE GENOMIC DNA]</scope>
    <source>
        <strain evidence="2 3">F 1598</strain>
    </source>
</reference>
<protein>
    <submittedName>
        <fullName evidence="2">Uncharacterized protein</fullName>
    </submittedName>
</protein>
<proteinExistence type="predicted"/>
<dbReference type="Proteomes" id="UP000054166">
    <property type="component" value="Unassembled WGS sequence"/>
</dbReference>